<organism evidence="2 3">
    <name type="scientific">Araneus ventricosus</name>
    <name type="common">Orbweaver spider</name>
    <name type="synonym">Epeira ventricosa</name>
    <dbReference type="NCBI Taxonomy" id="182803"/>
    <lineage>
        <taxon>Eukaryota</taxon>
        <taxon>Metazoa</taxon>
        <taxon>Ecdysozoa</taxon>
        <taxon>Arthropoda</taxon>
        <taxon>Chelicerata</taxon>
        <taxon>Arachnida</taxon>
        <taxon>Araneae</taxon>
        <taxon>Araneomorphae</taxon>
        <taxon>Entelegynae</taxon>
        <taxon>Araneoidea</taxon>
        <taxon>Araneidae</taxon>
        <taxon>Araneus</taxon>
    </lineage>
</organism>
<protein>
    <submittedName>
        <fullName evidence="2">Uncharacterized protein</fullName>
    </submittedName>
</protein>
<dbReference type="Proteomes" id="UP000499080">
    <property type="component" value="Unassembled WGS sequence"/>
</dbReference>
<feature type="compositionally biased region" description="Polar residues" evidence="1">
    <location>
        <begin position="107"/>
        <end position="126"/>
    </location>
</feature>
<reference evidence="2 3" key="1">
    <citation type="journal article" date="2019" name="Sci. Rep.">
        <title>Orb-weaving spider Araneus ventricosus genome elucidates the spidroin gene catalogue.</title>
        <authorList>
            <person name="Kono N."/>
            <person name="Nakamura H."/>
            <person name="Ohtoshi R."/>
            <person name="Moran D.A.P."/>
            <person name="Shinohara A."/>
            <person name="Yoshida Y."/>
            <person name="Fujiwara M."/>
            <person name="Mori M."/>
            <person name="Tomita M."/>
            <person name="Arakawa K."/>
        </authorList>
    </citation>
    <scope>NUCLEOTIDE SEQUENCE [LARGE SCALE GENOMIC DNA]</scope>
</reference>
<evidence type="ECO:0000256" key="1">
    <source>
        <dbReference type="SAM" id="MobiDB-lite"/>
    </source>
</evidence>
<feature type="region of interest" description="Disordered" evidence="1">
    <location>
        <begin position="100"/>
        <end position="141"/>
    </location>
</feature>
<comment type="caution">
    <text evidence="2">The sequence shown here is derived from an EMBL/GenBank/DDBJ whole genome shotgun (WGS) entry which is preliminary data.</text>
</comment>
<proteinExistence type="predicted"/>
<evidence type="ECO:0000313" key="2">
    <source>
        <dbReference type="EMBL" id="GBM77550.1"/>
    </source>
</evidence>
<name>A0A4Y2IJ15_ARAVE</name>
<keyword evidence="3" id="KW-1185">Reference proteome</keyword>
<sequence>MAAAGRSRVGGCDVTCIRSICVEWSSRECPALRSTGEKRYISSWAFTSSPIHSIWPKDRFIFHRFKLIDLARSFTEAPKCTIGRFDPPYSPFHTRGGFRSLERASSPPRSEFSSLTPTHISPTQPHTGDLSLASKDHFSLL</sequence>
<gene>
    <name evidence="2" type="ORF">AVEN_102799_1</name>
</gene>
<evidence type="ECO:0000313" key="3">
    <source>
        <dbReference type="Proteomes" id="UP000499080"/>
    </source>
</evidence>
<dbReference type="AlphaFoldDB" id="A0A4Y2IJ15"/>
<accession>A0A4Y2IJ15</accession>
<dbReference type="EMBL" id="BGPR01002696">
    <property type="protein sequence ID" value="GBM77550.1"/>
    <property type="molecule type" value="Genomic_DNA"/>
</dbReference>